<dbReference type="EMBL" id="OY882861">
    <property type="protein sequence ID" value="CAK6444481.1"/>
    <property type="molecule type" value="Genomic_DNA"/>
</dbReference>
<keyword evidence="3" id="KW-1185">Reference proteome</keyword>
<feature type="domain" description="JAB1/MPN/MOV34 metalloenzyme" evidence="1">
    <location>
        <begin position="6"/>
        <end position="105"/>
    </location>
</feature>
<protein>
    <recommendedName>
        <fullName evidence="1">JAB1/MPN/MOV34 metalloenzyme domain-containing protein</fullName>
    </recommendedName>
</protein>
<accession>A0ABP0A1V8</accession>
<name>A0ABP0A1V8_PIPNA</name>
<evidence type="ECO:0000313" key="2">
    <source>
        <dbReference type="EMBL" id="CAK6444481.1"/>
    </source>
</evidence>
<dbReference type="PANTHER" id="PTHR10540:SF7">
    <property type="entry name" value="26S PROTEASOME NON-ATPASE REGULATORY SUBUNIT 7"/>
    <property type="match status" value="1"/>
</dbReference>
<dbReference type="InterPro" id="IPR000555">
    <property type="entry name" value="JAMM/MPN+_dom"/>
</dbReference>
<gene>
    <name evidence="2" type="ORF">MPIPNATIZW_LOCUS12787</name>
</gene>
<dbReference type="Pfam" id="PF01398">
    <property type="entry name" value="JAB"/>
    <property type="match status" value="1"/>
</dbReference>
<dbReference type="Gene3D" id="3.40.140.10">
    <property type="entry name" value="Cytidine Deaminase, domain 2"/>
    <property type="match status" value="1"/>
</dbReference>
<organism evidence="2 3">
    <name type="scientific">Pipistrellus nathusii</name>
    <name type="common">Nathusius' pipistrelle</name>
    <dbReference type="NCBI Taxonomy" id="59473"/>
    <lineage>
        <taxon>Eukaryota</taxon>
        <taxon>Metazoa</taxon>
        <taxon>Chordata</taxon>
        <taxon>Craniata</taxon>
        <taxon>Vertebrata</taxon>
        <taxon>Euteleostomi</taxon>
        <taxon>Mammalia</taxon>
        <taxon>Eutheria</taxon>
        <taxon>Laurasiatheria</taxon>
        <taxon>Chiroptera</taxon>
        <taxon>Yangochiroptera</taxon>
        <taxon>Vespertilionidae</taxon>
        <taxon>Pipistrellus</taxon>
    </lineage>
</organism>
<reference evidence="2" key="1">
    <citation type="submission" date="2023-12" db="EMBL/GenBank/DDBJ databases">
        <authorList>
            <person name="Brown T."/>
        </authorList>
    </citation>
    <scope>NUCLEOTIDE SEQUENCE</scope>
</reference>
<evidence type="ECO:0000313" key="3">
    <source>
        <dbReference type="Proteomes" id="UP001314169"/>
    </source>
</evidence>
<dbReference type="Proteomes" id="UP001314169">
    <property type="component" value="Chromosome 4"/>
</dbReference>
<evidence type="ECO:0000259" key="1">
    <source>
        <dbReference type="Pfam" id="PF01398"/>
    </source>
</evidence>
<sequence>MLELAVQKVIVHLWCCSVWWIIFNRIGKVENQKYVVGMFLGSWQKKVLDVPNSFAVPFDEDDKNDSIWLLDHDYLENMYGMFKKVNDRERIVRWYHTGPKLHKKMTSLSMNS</sequence>
<proteinExistence type="predicted"/>
<dbReference type="PANTHER" id="PTHR10540">
    <property type="entry name" value="EUKARYOTIC TRANSLATION INITIATION FACTOR 3 SUBUNIT F-RELATED"/>
    <property type="match status" value="1"/>
</dbReference>